<evidence type="ECO:0000313" key="2">
    <source>
        <dbReference type="Proteomes" id="UP000235371"/>
    </source>
</evidence>
<protein>
    <submittedName>
        <fullName evidence="1">Uncharacterized protein</fullName>
    </submittedName>
</protein>
<dbReference type="OrthoDB" id="5428705at2759"/>
<evidence type="ECO:0000313" key="1">
    <source>
        <dbReference type="EMBL" id="PMD61321.1"/>
    </source>
</evidence>
<organism evidence="1 2">
    <name type="scientific">Hyaloscypha bicolor E</name>
    <dbReference type="NCBI Taxonomy" id="1095630"/>
    <lineage>
        <taxon>Eukaryota</taxon>
        <taxon>Fungi</taxon>
        <taxon>Dikarya</taxon>
        <taxon>Ascomycota</taxon>
        <taxon>Pezizomycotina</taxon>
        <taxon>Leotiomycetes</taxon>
        <taxon>Helotiales</taxon>
        <taxon>Hyaloscyphaceae</taxon>
        <taxon>Hyaloscypha</taxon>
        <taxon>Hyaloscypha bicolor</taxon>
    </lineage>
</organism>
<gene>
    <name evidence="1" type="ORF">K444DRAFT_471846</name>
</gene>
<sequence length="61" mass="7636">LDKYSLFYKLEKYEFNIKEVKFLGYIILYKEIKINKTRLVPEIARKTLVFLDFCNFYRRFI</sequence>
<dbReference type="InterPro" id="IPR043502">
    <property type="entry name" value="DNA/RNA_pol_sf"/>
</dbReference>
<dbReference type="InParanoid" id="A0A2J6TE66"/>
<feature type="non-terminal residue" evidence="1">
    <location>
        <position position="61"/>
    </location>
</feature>
<dbReference type="RefSeq" id="XP_024738225.1">
    <property type="nucleotide sequence ID" value="XM_024872888.1"/>
</dbReference>
<name>A0A2J6TE66_9HELO</name>
<dbReference type="GeneID" id="36580968"/>
<proteinExistence type="predicted"/>
<accession>A0A2J6TE66</accession>
<dbReference type="AlphaFoldDB" id="A0A2J6TE66"/>
<dbReference type="EMBL" id="KZ613786">
    <property type="protein sequence ID" value="PMD61321.1"/>
    <property type="molecule type" value="Genomic_DNA"/>
</dbReference>
<dbReference type="SUPFAM" id="SSF56672">
    <property type="entry name" value="DNA/RNA polymerases"/>
    <property type="match status" value="1"/>
</dbReference>
<reference evidence="1 2" key="1">
    <citation type="submission" date="2016-04" db="EMBL/GenBank/DDBJ databases">
        <title>A degradative enzymes factory behind the ericoid mycorrhizal symbiosis.</title>
        <authorList>
            <consortium name="DOE Joint Genome Institute"/>
            <person name="Martino E."/>
            <person name="Morin E."/>
            <person name="Grelet G."/>
            <person name="Kuo A."/>
            <person name="Kohler A."/>
            <person name="Daghino S."/>
            <person name="Barry K."/>
            <person name="Choi C."/>
            <person name="Cichocki N."/>
            <person name="Clum A."/>
            <person name="Copeland A."/>
            <person name="Hainaut M."/>
            <person name="Haridas S."/>
            <person name="Labutti K."/>
            <person name="Lindquist E."/>
            <person name="Lipzen A."/>
            <person name="Khouja H.-R."/>
            <person name="Murat C."/>
            <person name="Ohm R."/>
            <person name="Olson A."/>
            <person name="Spatafora J."/>
            <person name="Veneault-Fourrey C."/>
            <person name="Henrissat B."/>
            <person name="Grigoriev I."/>
            <person name="Martin F."/>
            <person name="Perotto S."/>
        </authorList>
    </citation>
    <scope>NUCLEOTIDE SEQUENCE [LARGE SCALE GENOMIC DNA]</scope>
    <source>
        <strain evidence="1 2">E</strain>
    </source>
</reference>
<keyword evidence="2" id="KW-1185">Reference proteome</keyword>
<feature type="non-terminal residue" evidence="1">
    <location>
        <position position="1"/>
    </location>
</feature>
<dbReference type="Proteomes" id="UP000235371">
    <property type="component" value="Unassembled WGS sequence"/>
</dbReference>